<evidence type="ECO:0000256" key="4">
    <source>
        <dbReference type="ARBA" id="ARBA00023136"/>
    </source>
</evidence>
<accession>X1SZN3</accession>
<keyword evidence="4 5" id="KW-0472">Membrane</keyword>
<feature type="transmembrane region" description="Helical" evidence="5">
    <location>
        <begin position="47"/>
        <end position="66"/>
    </location>
</feature>
<protein>
    <recommendedName>
        <fullName evidence="7">Decaprenyl-phosphate phosphoribosyltransferase</fullName>
    </recommendedName>
</protein>
<dbReference type="InterPro" id="IPR044878">
    <property type="entry name" value="UbiA_sf"/>
</dbReference>
<dbReference type="Pfam" id="PF01040">
    <property type="entry name" value="UbiA"/>
    <property type="match status" value="1"/>
</dbReference>
<evidence type="ECO:0008006" key="7">
    <source>
        <dbReference type="Google" id="ProtNLM"/>
    </source>
</evidence>
<dbReference type="GO" id="GO:0016020">
    <property type="term" value="C:membrane"/>
    <property type="evidence" value="ECO:0007669"/>
    <property type="project" value="UniProtKB-SubCell"/>
</dbReference>
<evidence type="ECO:0000256" key="5">
    <source>
        <dbReference type="SAM" id="Phobius"/>
    </source>
</evidence>
<feature type="non-terminal residue" evidence="6">
    <location>
        <position position="242"/>
    </location>
</feature>
<reference evidence="6" key="1">
    <citation type="journal article" date="2014" name="Front. Microbiol.">
        <title>High frequency of phylogenetically diverse reductive dehalogenase-homologous genes in deep subseafloor sedimentary metagenomes.</title>
        <authorList>
            <person name="Kawai M."/>
            <person name="Futagami T."/>
            <person name="Toyoda A."/>
            <person name="Takaki Y."/>
            <person name="Nishi S."/>
            <person name="Hori S."/>
            <person name="Arai W."/>
            <person name="Tsubouchi T."/>
            <person name="Morono Y."/>
            <person name="Uchiyama I."/>
            <person name="Ito T."/>
            <person name="Fujiyama A."/>
            <person name="Inagaki F."/>
            <person name="Takami H."/>
        </authorList>
    </citation>
    <scope>NUCLEOTIDE SEQUENCE</scope>
    <source>
        <strain evidence="6">Expedition CK06-06</strain>
    </source>
</reference>
<comment type="caution">
    <text evidence="6">The sequence shown here is derived from an EMBL/GenBank/DDBJ whole genome shotgun (WGS) entry which is preliminary data.</text>
</comment>
<sequence length="242" mass="28255">MFSLTPIMTSKIRSIVNLLRVRQYYKNILIFVGVFFSKRIFDFTLYFPLILGFILLCCASSFNYIINDIRDVERDKKHPEKLKKKPLASGDLPVYFAVLLLLIISAFMTFSFVFLIPNISFIFMIILIILTGQLYNHFFKNYAFIDISVLSTGYLWRALSGVVIINEYISAWLFLAIFEIAMFLSIAKRKGDLILLGKDKAVEHKKVYDQYSLKLLDQFHIMIASSLFMTYSLYLILKFNLF</sequence>
<evidence type="ECO:0000313" key="6">
    <source>
        <dbReference type="EMBL" id="GAI80810.1"/>
    </source>
</evidence>
<feature type="transmembrane region" description="Helical" evidence="5">
    <location>
        <begin position="87"/>
        <end position="108"/>
    </location>
</feature>
<feature type="transmembrane region" description="Helical" evidence="5">
    <location>
        <begin position="169"/>
        <end position="187"/>
    </location>
</feature>
<evidence type="ECO:0000256" key="2">
    <source>
        <dbReference type="ARBA" id="ARBA00022692"/>
    </source>
</evidence>
<comment type="subcellular location">
    <subcellularLocation>
        <location evidence="1">Membrane</location>
        <topology evidence="1">Multi-pass membrane protein</topology>
    </subcellularLocation>
</comment>
<dbReference type="EMBL" id="BARW01010816">
    <property type="protein sequence ID" value="GAI80810.1"/>
    <property type="molecule type" value="Genomic_DNA"/>
</dbReference>
<feature type="transmembrane region" description="Helical" evidence="5">
    <location>
        <begin position="114"/>
        <end position="135"/>
    </location>
</feature>
<dbReference type="GO" id="GO:0016765">
    <property type="term" value="F:transferase activity, transferring alkyl or aryl (other than methyl) groups"/>
    <property type="evidence" value="ECO:0007669"/>
    <property type="project" value="InterPro"/>
</dbReference>
<feature type="transmembrane region" description="Helical" evidence="5">
    <location>
        <begin position="219"/>
        <end position="237"/>
    </location>
</feature>
<evidence type="ECO:0000256" key="3">
    <source>
        <dbReference type="ARBA" id="ARBA00022989"/>
    </source>
</evidence>
<evidence type="ECO:0000256" key="1">
    <source>
        <dbReference type="ARBA" id="ARBA00004141"/>
    </source>
</evidence>
<keyword evidence="3 5" id="KW-1133">Transmembrane helix</keyword>
<dbReference type="Gene3D" id="1.10.357.140">
    <property type="entry name" value="UbiA prenyltransferase"/>
    <property type="match status" value="1"/>
</dbReference>
<organism evidence="6">
    <name type="scientific">marine sediment metagenome</name>
    <dbReference type="NCBI Taxonomy" id="412755"/>
    <lineage>
        <taxon>unclassified sequences</taxon>
        <taxon>metagenomes</taxon>
        <taxon>ecological metagenomes</taxon>
    </lineage>
</organism>
<keyword evidence="2 5" id="KW-0812">Transmembrane</keyword>
<proteinExistence type="predicted"/>
<dbReference type="AlphaFoldDB" id="X1SZN3"/>
<name>X1SZN3_9ZZZZ</name>
<gene>
    <name evidence="6" type="ORF">S12H4_21115</name>
</gene>
<dbReference type="InterPro" id="IPR000537">
    <property type="entry name" value="UbiA_prenyltransferase"/>
</dbReference>